<protein>
    <recommendedName>
        <fullName evidence="3">Replication initiation protein-like C-terminal domain-containing protein</fullName>
    </recommendedName>
</protein>
<feature type="region of interest" description="Disordered" evidence="1">
    <location>
        <begin position="22"/>
        <end position="43"/>
    </location>
</feature>
<evidence type="ECO:0000313" key="4">
    <source>
        <dbReference type="EMBL" id="EEZ74458.1"/>
    </source>
</evidence>
<dbReference type="NCBIfam" id="NF041109">
    <property type="entry name" value="VF_TspB_C_term"/>
    <property type="match status" value="1"/>
</dbReference>
<keyword evidence="2" id="KW-0812">Transmembrane</keyword>
<comment type="caution">
    <text evidence="4">The sequence shown here is derived from an EMBL/GenBank/DDBJ whole genome shotgun (WGS) entry which is preliminary data.</text>
</comment>
<evidence type="ECO:0000256" key="1">
    <source>
        <dbReference type="SAM" id="MobiDB-lite"/>
    </source>
</evidence>
<keyword evidence="2" id="KW-0472">Membrane</keyword>
<proteinExistence type="predicted"/>
<evidence type="ECO:0000313" key="5">
    <source>
        <dbReference type="Proteomes" id="UP000003843"/>
    </source>
</evidence>
<feature type="compositionally biased region" description="Polar residues" evidence="1">
    <location>
        <begin position="27"/>
        <end position="43"/>
    </location>
</feature>
<feature type="compositionally biased region" description="Low complexity" evidence="1">
    <location>
        <begin position="444"/>
        <end position="457"/>
    </location>
</feature>
<feature type="region of interest" description="Disordered" evidence="1">
    <location>
        <begin position="414"/>
        <end position="507"/>
    </location>
</feature>
<dbReference type="EMBL" id="ACEQ02000045">
    <property type="protein sequence ID" value="EEZ74458.1"/>
    <property type="molecule type" value="Genomic_DNA"/>
</dbReference>
<dbReference type="PATRIC" id="fig|546265.8.peg.1556"/>
<keyword evidence="2" id="KW-1133">Transmembrane helix</keyword>
<dbReference type="InterPro" id="IPR008708">
    <property type="entry name" value="Neisseria_TspB"/>
</dbReference>
<gene>
    <name evidence="4" type="ORF">NEILACOT_05522</name>
</gene>
<dbReference type="AlphaFoldDB" id="D0WD86"/>
<feature type="transmembrane region" description="Helical" evidence="2">
    <location>
        <begin position="586"/>
        <end position="606"/>
    </location>
</feature>
<evidence type="ECO:0000256" key="2">
    <source>
        <dbReference type="SAM" id="Phobius"/>
    </source>
</evidence>
<organism evidence="4 5">
    <name type="scientific">Neisseria lactamica ATCC 23970</name>
    <dbReference type="NCBI Taxonomy" id="546265"/>
    <lineage>
        <taxon>Bacteria</taxon>
        <taxon>Pseudomonadati</taxon>
        <taxon>Pseudomonadota</taxon>
        <taxon>Betaproteobacteria</taxon>
        <taxon>Neisseriales</taxon>
        <taxon>Neisseriaceae</taxon>
        <taxon>Neisseria</taxon>
    </lineage>
</organism>
<dbReference type="Pfam" id="PF02486">
    <property type="entry name" value="Rep_trans"/>
    <property type="match status" value="1"/>
</dbReference>
<dbReference type="Proteomes" id="UP000003843">
    <property type="component" value="Unassembled WGS sequence"/>
</dbReference>
<reference evidence="4 5" key="1">
    <citation type="submission" date="2009-10" db="EMBL/GenBank/DDBJ databases">
        <authorList>
            <person name="Weinstock G."/>
            <person name="Sodergren E."/>
            <person name="Clifton S."/>
            <person name="Fulton L."/>
            <person name="Fulton B."/>
            <person name="Courtney L."/>
            <person name="Fronick C."/>
            <person name="Harrison M."/>
            <person name="Strong C."/>
            <person name="Farmer C."/>
            <person name="Delahaunty K."/>
            <person name="Markovic C."/>
            <person name="Hall O."/>
            <person name="Minx P."/>
            <person name="Tomlinson C."/>
            <person name="Mitreva M."/>
            <person name="Nelson J."/>
            <person name="Hou S."/>
            <person name="Wollam A."/>
            <person name="Pepin K.H."/>
            <person name="Johnson M."/>
            <person name="Bhonagiri V."/>
            <person name="Nash W.E."/>
            <person name="Warren W."/>
            <person name="Chinwalla A."/>
            <person name="Mardis E.R."/>
            <person name="Wilson R.K."/>
        </authorList>
    </citation>
    <scope>NUCLEOTIDE SEQUENCE [LARGE SCALE GENOMIC DNA]</scope>
    <source>
        <strain evidence="4 5">ATCC 23970</strain>
    </source>
</reference>
<dbReference type="InterPro" id="IPR003491">
    <property type="entry name" value="REP-like_C"/>
</dbReference>
<feature type="compositionally biased region" description="Basic and acidic residues" evidence="1">
    <location>
        <begin position="496"/>
        <end position="507"/>
    </location>
</feature>
<name>D0WD86_NEILA</name>
<sequence length="609" mass="67900">MEDRQGMKKAVAGVMTDALADGRKPATASNLPPLSNRGGTETETAGRVQEVFECYETYITDGKGKLLGVPLRRGVSDSAFIDQITFSIHEDTFFHVYGLSFDLFDDDDFIRAASDKMEEIFGFGIIEKAKHSGGRFYEGCWLMGTENAQYGRVHFGGQNNTMLFELTAVGCNAANIGWESRLFDFLTNAIRPKITRVDIAKDFFNGEYSPNQAREDRNKGLFTCHHVKPKGECLGSDWEEEDEAKMTRGKTYGIGSRESSKYVRIYEKGKQLGDKTSIWTRFEIEFNSYWEKNRHNPDIVNFKNYNFSRCYFDWNGGSCTVGEDINDARSFISFSLRRNTKYKEEMDAKKLEEILALKVDANPDKYIQATGYPGYSEKVEVAPGTKVNMGPVTDRNGNPVQVVATFGRDAQGNNTVDVQVVPRPDLTPGSAEAPNVRPLPEVSPAENPANNPNPNEHPGTRPNPEPDPDLNPDANPDTDVQPGTSPDSPAVPGRTNGRDGKERKEGEDGGFLCKYFPKILACQEMGKPSDGMFDDIRIPQVTDDKTWSSDNFLPSNGVCPQPKTFHVFGRQYQASYEPLCVFAEKIRFAVLLAFIIMSAFVVFGSLRGK</sequence>
<accession>D0WD86</accession>
<evidence type="ECO:0000259" key="3">
    <source>
        <dbReference type="Pfam" id="PF02486"/>
    </source>
</evidence>
<feature type="domain" description="Replication initiation protein-like C-terminal" evidence="3">
    <location>
        <begin position="192"/>
        <end position="288"/>
    </location>
</feature>
<dbReference type="Pfam" id="PF05616">
    <property type="entry name" value="Neisseria_TspB"/>
    <property type="match status" value="1"/>
</dbReference>